<dbReference type="EMBL" id="JAOUSE010000015">
    <property type="protein sequence ID" value="MCU9594202.1"/>
    <property type="molecule type" value="Genomic_DNA"/>
</dbReference>
<dbReference type="PROSITE" id="PS51186">
    <property type="entry name" value="GNAT"/>
    <property type="match status" value="1"/>
</dbReference>
<dbReference type="RefSeq" id="WP_263061428.1">
    <property type="nucleotide sequence ID" value="NZ_JAOUSE010000015.1"/>
</dbReference>
<proteinExistence type="predicted"/>
<reference evidence="4 5" key="1">
    <citation type="submission" date="2022-10" db="EMBL/GenBank/DDBJ databases">
        <title>Description of Fervidibacillus gen. nov. in the family Fervidibacillaceae fam. nov. with two species, Fervidibacillus albus sp. nov., and Fervidibacillus halotolerans sp. nov., isolated from tidal flat sediments.</title>
        <authorList>
            <person name="Kwon K.K."/>
            <person name="Yang S.-H."/>
        </authorList>
    </citation>
    <scope>NUCLEOTIDE SEQUENCE [LARGE SCALE GENOMIC DNA]</scope>
    <source>
        <strain evidence="4 5">DSM 23332</strain>
    </source>
</reference>
<organism evidence="4 5">
    <name type="scientific">Pallidibacillus thermolactis</name>
    <dbReference type="NCBI Taxonomy" id="251051"/>
    <lineage>
        <taxon>Bacteria</taxon>
        <taxon>Bacillati</taxon>
        <taxon>Bacillota</taxon>
        <taxon>Bacilli</taxon>
        <taxon>Bacillales</taxon>
        <taxon>Bacillaceae</taxon>
        <taxon>Pallidibacillus</taxon>
    </lineage>
</organism>
<dbReference type="Proteomes" id="UP001208656">
    <property type="component" value="Unassembled WGS sequence"/>
</dbReference>
<evidence type="ECO:0000313" key="4">
    <source>
        <dbReference type="EMBL" id="MCU9594202.1"/>
    </source>
</evidence>
<dbReference type="Pfam" id="PF00583">
    <property type="entry name" value="Acetyltransf_1"/>
    <property type="match status" value="1"/>
</dbReference>
<sequence length="166" mass="19600">MIIETKIEGFRLRFAKEQDTSLILHFIKELANYEKMLDEVVATEQTLRESLFEKKCAEVIIAEYRNEPVGFALFFHNFSTFVGRPGLYLEDLYIKKEMRGKEFGKIILSFLAHLAVERNCGRMEWSCLNWNEPSIQFYKKMGAIPMDEWTVYRLHGQSLEKLAKQF</sequence>
<keyword evidence="1" id="KW-0808">Transferase</keyword>
<evidence type="ECO:0000313" key="5">
    <source>
        <dbReference type="Proteomes" id="UP001208656"/>
    </source>
</evidence>
<feature type="domain" description="N-acetyltransferase" evidence="3">
    <location>
        <begin position="10"/>
        <end position="164"/>
    </location>
</feature>
<name>A0ABT2WET4_9BACI</name>
<dbReference type="InterPro" id="IPR016181">
    <property type="entry name" value="Acyl_CoA_acyltransferase"/>
</dbReference>
<dbReference type="PANTHER" id="PTHR10545">
    <property type="entry name" value="DIAMINE N-ACETYLTRANSFERASE"/>
    <property type="match status" value="1"/>
</dbReference>
<dbReference type="SUPFAM" id="SSF55729">
    <property type="entry name" value="Acyl-CoA N-acyltransferases (Nat)"/>
    <property type="match status" value="1"/>
</dbReference>
<dbReference type="CDD" id="cd04301">
    <property type="entry name" value="NAT_SF"/>
    <property type="match status" value="1"/>
</dbReference>
<dbReference type="PANTHER" id="PTHR10545:SF29">
    <property type="entry name" value="GH14572P-RELATED"/>
    <property type="match status" value="1"/>
</dbReference>
<dbReference type="InterPro" id="IPR000182">
    <property type="entry name" value="GNAT_dom"/>
</dbReference>
<gene>
    <name evidence="4" type="ORF">OEV82_07005</name>
</gene>
<protein>
    <submittedName>
        <fullName evidence="4">GNAT family N-acetyltransferase</fullName>
    </submittedName>
</protein>
<keyword evidence="5" id="KW-1185">Reference proteome</keyword>
<evidence type="ECO:0000256" key="1">
    <source>
        <dbReference type="ARBA" id="ARBA00022679"/>
    </source>
</evidence>
<dbReference type="Gene3D" id="3.40.630.30">
    <property type="match status" value="1"/>
</dbReference>
<dbReference type="InterPro" id="IPR051016">
    <property type="entry name" value="Diverse_Substrate_AcTransf"/>
</dbReference>
<evidence type="ECO:0000259" key="3">
    <source>
        <dbReference type="PROSITE" id="PS51186"/>
    </source>
</evidence>
<keyword evidence="2" id="KW-0012">Acyltransferase</keyword>
<accession>A0ABT2WET4</accession>
<comment type="caution">
    <text evidence="4">The sequence shown here is derived from an EMBL/GenBank/DDBJ whole genome shotgun (WGS) entry which is preliminary data.</text>
</comment>
<evidence type="ECO:0000256" key="2">
    <source>
        <dbReference type="ARBA" id="ARBA00023315"/>
    </source>
</evidence>